<feature type="region of interest" description="Disordered" evidence="1">
    <location>
        <begin position="294"/>
        <end position="364"/>
    </location>
</feature>
<evidence type="ECO:0000313" key="4">
    <source>
        <dbReference type="Proteomes" id="UP000610846"/>
    </source>
</evidence>
<feature type="transmembrane region" description="Helical" evidence="2">
    <location>
        <begin position="258"/>
        <end position="285"/>
    </location>
</feature>
<accession>A0A927J1B3</accession>
<organism evidence="3 4">
    <name type="scientific">Cellulosimicrobium arenosum</name>
    <dbReference type="NCBI Taxonomy" id="2708133"/>
    <lineage>
        <taxon>Bacteria</taxon>
        <taxon>Bacillati</taxon>
        <taxon>Actinomycetota</taxon>
        <taxon>Actinomycetes</taxon>
        <taxon>Micrococcales</taxon>
        <taxon>Promicromonosporaceae</taxon>
        <taxon>Cellulosimicrobium</taxon>
    </lineage>
</organism>
<dbReference type="AlphaFoldDB" id="A0A927J1B3"/>
<proteinExistence type="predicted"/>
<feature type="compositionally biased region" description="Low complexity" evidence="1">
    <location>
        <begin position="295"/>
        <end position="306"/>
    </location>
</feature>
<keyword evidence="4" id="KW-1185">Reference proteome</keyword>
<evidence type="ECO:0000256" key="2">
    <source>
        <dbReference type="SAM" id="Phobius"/>
    </source>
</evidence>
<keyword evidence="2" id="KW-0812">Transmembrane</keyword>
<evidence type="ECO:0000256" key="1">
    <source>
        <dbReference type="SAM" id="MobiDB-lite"/>
    </source>
</evidence>
<protein>
    <submittedName>
        <fullName evidence="3">DUF916 domain-containing protein</fullName>
    </submittedName>
</protein>
<evidence type="ECO:0000313" key="3">
    <source>
        <dbReference type="EMBL" id="MBD8080081.1"/>
    </source>
</evidence>
<name>A0A927J1B3_9MICO</name>
<reference evidence="3" key="2">
    <citation type="submission" date="2020-09" db="EMBL/GenBank/DDBJ databases">
        <authorList>
            <person name="Yu Y."/>
        </authorList>
    </citation>
    <scope>NUCLEOTIDE SEQUENCE</scope>
    <source>
        <strain evidence="3">KCTC 49039</strain>
    </source>
</reference>
<reference evidence="3" key="1">
    <citation type="journal article" date="2018" name="Curr. Microbiol.">
        <title>Cellulosimicrobium arenosum sp. nov., Isolated from Marine Sediment Sand.</title>
        <authorList>
            <person name="Oh M."/>
            <person name="Kim J.H."/>
            <person name="Yoon J.H."/>
            <person name="Schumann P."/>
            <person name="Kim W."/>
        </authorList>
    </citation>
    <scope>NUCLEOTIDE SEQUENCE</scope>
    <source>
        <strain evidence="3">KCTC 49039</strain>
    </source>
</reference>
<dbReference type="InterPro" id="IPR013783">
    <property type="entry name" value="Ig-like_fold"/>
</dbReference>
<dbReference type="Proteomes" id="UP000610846">
    <property type="component" value="Unassembled WGS sequence"/>
</dbReference>
<keyword evidence="2" id="KW-1133">Transmembrane helix</keyword>
<gene>
    <name evidence="3" type="ORF">IF651_13560</name>
</gene>
<sequence>MLPATDDDDPDRANFAYAVEPGQSVQDAVVVTNDSTVPLHLGVYGTDAFTTTSGNLDLLPAGDEPVDLGSWLTLDVAGLDLEPGQSVEVPFTLQVPDDASPGDHSGGVVTSLVQAQEGSTLTYDRRLALRVHARVAGALAPALEVSDVELVHHGSVDPLATSTATLRYTVTNTGNARVVALERGEVTGPAGWARRGTGPTALPELLPGSSLEREVTVAGVRPLGRATAEVVVDATAVGVGGGALASASGTAGTWAVPWALLAVVLLVVVVAVLAPGRSAAALAALSARRARSRARAGATSGGAARAEGVHRSDGPEVSADPTSGSGPQGPVADDLAAALERARAKGRAQALAELGEGPAGPGAR</sequence>
<comment type="caution">
    <text evidence="3">The sequence shown here is derived from an EMBL/GenBank/DDBJ whole genome shotgun (WGS) entry which is preliminary data.</text>
</comment>
<dbReference type="GO" id="GO:0005975">
    <property type="term" value="P:carbohydrate metabolic process"/>
    <property type="evidence" value="ECO:0007669"/>
    <property type="project" value="UniProtKB-ARBA"/>
</dbReference>
<keyword evidence="2" id="KW-0472">Membrane</keyword>
<dbReference type="Gene3D" id="2.60.40.10">
    <property type="entry name" value="Immunoglobulins"/>
    <property type="match status" value="1"/>
</dbReference>
<dbReference type="EMBL" id="JACYHB010000012">
    <property type="protein sequence ID" value="MBD8080081.1"/>
    <property type="molecule type" value="Genomic_DNA"/>
</dbReference>